<dbReference type="EMBL" id="JAPWTJ010000238">
    <property type="protein sequence ID" value="KAJ8980739.1"/>
    <property type="molecule type" value="Genomic_DNA"/>
</dbReference>
<proteinExistence type="predicted"/>
<gene>
    <name evidence="1" type="ORF">NQ317_011387</name>
</gene>
<evidence type="ECO:0000313" key="1">
    <source>
        <dbReference type="EMBL" id="KAJ8980739.1"/>
    </source>
</evidence>
<protein>
    <submittedName>
        <fullName evidence="1">Uncharacterized protein</fullName>
    </submittedName>
</protein>
<comment type="caution">
    <text evidence="1">The sequence shown here is derived from an EMBL/GenBank/DDBJ whole genome shotgun (WGS) entry which is preliminary data.</text>
</comment>
<evidence type="ECO:0000313" key="2">
    <source>
        <dbReference type="Proteomes" id="UP001162164"/>
    </source>
</evidence>
<name>A0ABQ9JT35_9CUCU</name>
<keyword evidence="2" id="KW-1185">Reference proteome</keyword>
<accession>A0ABQ9JT35</accession>
<dbReference type="Proteomes" id="UP001162164">
    <property type="component" value="Unassembled WGS sequence"/>
</dbReference>
<organism evidence="1 2">
    <name type="scientific">Molorchus minor</name>
    <dbReference type="NCBI Taxonomy" id="1323400"/>
    <lineage>
        <taxon>Eukaryota</taxon>
        <taxon>Metazoa</taxon>
        <taxon>Ecdysozoa</taxon>
        <taxon>Arthropoda</taxon>
        <taxon>Hexapoda</taxon>
        <taxon>Insecta</taxon>
        <taxon>Pterygota</taxon>
        <taxon>Neoptera</taxon>
        <taxon>Endopterygota</taxon>
        <taxon>Coleoptera</taxon>
        <taxon>Polyphaga</taxon>
        <taxon>Cucujiformia</taxon>
        <taxon>Chrysomeloidea</taxon>
        <taxon>Cerambycidae</taxon>
        <taxon>Lamiinae</taxon>
        <taxon>Monochamini</taxon>
        <taxon>Molorchus</taxon>
    </lineage>
</organism>
<reference evidence="1" key="1">
    <citation type="journal article" date="2023" name="Insect Mol. Biol.">
        <title>Genome sequencing provides insights into the evolution of gene families encoding plant cell wall-degrading enzymes in longhorned beetles.</title>
        <authorList>
            <person name="Shin N.R."/>
            <person name="Okamura Y."/>
            <person name="Kirsch R."/>
            <person name="Pauchet Y."/>
        </authorList>
    </citation>
    <scope>NUCLEOTIDE SEQUENCE</scope>
    <source>
        <strain evidence="1">MMC_N1</strain>
    </source>
</reference>
<sequence length="94" mass="10798">MINIQKLFRLQSSKLKKSIYFSTITICNNVKRCSVTSSKSYKLLKCSNNLYVKNNAITLYSTTSSTEAQADFNVFDKACDETLESLTEFFEELR</sequence>